<reference evidence="3 4" key="1">
    <citation type="submission" date="2018-05" db="EMBL/GenBank/DDBJ databases">
        <title>Algibacter marinivivus sp. nov., isolated from sample around a algae.</title>
        <authorList>
            <person name="Zhong X."/>
        </authorList>
    </citation>
    <scope>NUCLEOTIDE SEQUENCE [LARGE SCALE GENOMIC DNA]</scope>
    <source>
        <strain evidence="3 4">ZY111</strain>
    </source>
</reference>
<keyword evidence="1" id="KW-0677">Repeat</keyword>
<evidence type="ECO:0000313" key="3">
    <source>
        <dbReference type="EMBL" id="PWH83217.1"/>
    </source>
</evidence>
<reference evidence="4" key="2">
    <citation type="submission" date="2018-05" db="EMBL/GenBank/DDBJ databases">
        <title>Algibacter marinivivus sp. nov., isolated from sample around a algae.</title>
        <authorList>
            <person name="Lu D."/>
        </authorList>
    </citation>
    <scope>NUCLEOTIDE SEQUENCE [LARGE SCALE GENOMIC DNA]</scope>
    <source>
        <strain evidence="4">ZY111</strain>
    </source>
</reference>
<accession>A0A2U2X5Z3</accession>
<dbReference type="RefSeq" id="WP_146191774.1">
    <property type="nucleotide sequence ID" value="NZ_QFRI01000001.1"/>
</dbReference>
<feature type="domain" description="Sortilin N-terminal" evidence="2">
    <location>
        <begin position="108"/>
        <end position="224"/>
    </location>
</feature>
<comment type="caution">
    <text evidence="3">The sequence shown here is derived from an EMBL/GenBank/DDBJ whole genome shotgun (WGS) entry which is preliminary data.</text>
</comment>
<dbReference type="SUPFAM" id="SSF110296">
    <property type="entry name" value="Oligoxyloglucan reducing end-specific cellobiohydrolase"/>
    <property type="match status" value="1"/>
</dbReference>
<organism evidence="3 4">
    <name type="scientific">Algibacter marinivivus</name>
    <dbReference type="NCBI Taxonomy" id="2100723"/>
    <lineage>
        <taxon>Bacteria</taxon>
        <taxon>Pseudomonadati</taxon>
        <taxon>Bacteroidota</taxon>
        <taxon>Flavobacteriia</taxon>
        <taxon>Flavobacteriales</taxon>
        <taxon>Flavobacteriaceae</taxon>
        <taxon>Algibacter</taxon>
    </lineage>
</organism>
<dbReference type="Pfam" id="PF15902">
    <property type="entry name" value="Sortilin-Vps10"/>
    <property type="match status" value="1"/>
</dbReference>
<dbReference type="OrthoDB" id="9764804at2"/>
<sequence length="662" mass="76981">MRKLLLLLIFILPLTIFSQDEYLANLPISGGVSEIGVSPSEKIWIATKAGNTYYTDKIGDLWHFGPLGTKDPLSISSRGIFERVSFFSEDILMISGFIHGENSNQDFVLRSTDKGITWNKVKFGKSSWIDAFYINESGKAWMSGNSQLIYYTDNNGETWKSFDKAGNENALRFNTIHFAKDEKTGLFGSFWNVLYKTTDNCETWERLPTPLDQKKYKRLSKEHRPDIRKIRIFGDYYIINQQGNIFYTKSDNINWIELPNISDFETTSNESIYLIDKDLKIDLRDSEFVSIWKSDKELSSTPSAINTKNKSLFVFTYGEIYKINKTDFIVSKLMTNEVPIREPYLKVNYGGEEIGFDGTTVLRFDKNRTGWYRYMELPVNVSNAVIFDNQVVIADNYLDKRFVVNIDEQKISEYELPKSLFNLSANNIDKFSIEIGSQGCFHSDRQFREYRLKNNSFKLYKKGKGFLSKMDKEINPQLLNDIVNEIDNSRFKKLTVNDLEISKKDLDNFKDFIGKEEQKIKKKGFDRFDFENYYTFPGENTDFTFYKNVADRFDSIPDVVINQVFNTGYGNWSTTSVWRKITIVFKNGEVLTIENSDDKPNYLYTPWIINFNGLIIKSNSLKLGEFINELTNGDLYSDVSKEKNYAIYKVSDFLYKQSLNKK</sequence>
<dbReference type="Proteomes" id="UP000245375">
    <property type="component" value="Unassembled WGS sequence"/>
</dbReference>
<keyword evidence="4" id="KW-1185">Reference proteome</keyword>
<evidence type="ECO:0000259" key="2">
    <source>
        <dbReference type="Pfam" id="PF15902"/>
    </source>
</evidence>
<name>A0A2U2X5Z3_9FLAO</name>
<dbReference type="InterPro" id="IPR031778">
    <property type="entry name" value="Sortilin_N"/>
</dbReference>
<dbReference type="AlphaFoldDB" id="A0A2U2X5Z3"/>
<evidence type="ECO:0000313" key="4">
    <source>
        <dbReference type="Proteomes" id="UP000245375"/>
    </source>
</evidence>
<reference evidence="4" key="3">
    <citation type="submission" date="2018-05" db="EMBL/GenBank/DDBJ databases">
        <authorList>
            <person name="Lu D."/>
        </authorList>
    </citation>
    <scope>NUCLEOTIDE SEQUENCE [LARGE SCALE GENOMIC DNA]</scope>
    <source>
        <strain evidence="4">ZY111</strain>
    </source>
</reference>
<dbReference type="InterPro" id="IPR015943">
    <property type="entry name" value="WD40/YVTN_repeat-like_dom_sf"/>
</dbReference>
<proteinExistence type="predicted"/>
<gene>
    <name evidence="3" type="ORF">DIS18_01300</name>
</gene>
<protein>
    <recommendedName>
        <fullName evidence="2">Sortilin N-terminal domain-containing protein</fullName>
    </recommendedName>
</protein>
<dbReference type="Gene3D" id="2.130.10.10">
    <property type="entry name" value="YVTN repeat-like/Quinoprotein amine dehydrogenase"/>
    <property type="match status" value="1"/>
</dbReference>
<evidence type="ECO:0000256" key="1">
    <source>
        <dbReference type="ARBA" id="ARBA00022737"/>
    </source>
</evidence>
<dbReference type="EMBL" id="QFRI01000001">
    <property type="protein sequence ID" value="PWH83217.1"/>
    <property type="molecule type" value="Genomic_DNA"/>
</dbReference>